<keyword evidence="10" id="KW-1185">Reference proteome</keyword>
<dbReference type="Pfam" id="PF01232">
    <property type="entry name" value="Mannitol_dh"/>
    <property type="match status" value="1"/>
</dbReference>
<feature type="domain" description="Mannitol dehydrogenase C-terminal" evidence="8">
    <location>
        <begin position="301"/>
        <end position="489"/>
    </location>
</feature>
<evidence type="ECO:0000256" key="5">
    <source>
        <dbReference type="ARBA" id="ARBA00023027"/>
    </source>
</evidence>
<evidence type="ECO:0000259" key="7">
    <source>
        <dbReference type="Pfam" id="PF01232"/>
    </source>
</evidence>
<dbReference type="Pfam" id="PF08125">
    <property type="entry name" value="Mannitol_dh_C"/>
    <property type="match status" value="1"/>
</dbReference>
<evidence type="ECO:0000256" key="1">
    <source>
        <dbReference type="ARBA" id="ARBA00006541"/>
    </source>
</evidence>
<dbReference type="Gene3D" id="3.40.50.720">
    <property type="entry name" value="NAD(P)-binding Rossmann-like Domain"/>
    <property type="match status" value="1"/>
</dbReference>
<dbReference type="InterPro" id="IPR008927">
    <property type="entry name" value="6-PGluconate_DH-like_C_sf"/>
</dbReference>
<keyword evidence="4" id="KW-0560">Oxidoreductase</keyword>
<dbReference type="Gene3D" id="1.10.1040.10">
    <property type="entry name" value="N-(1-d-carboxylethyl)-l-norvaline Dehydrogenase, domain 2"/>
    <property type="match status" value="1"/>
</dbReference>
<dbReference type="InterPro" id="IPR013328">
    <property type="entry name" value="6PGD_dom2"/>
</dbReference>
<dbReference type="InterPro" id="IPR050988">
    <property type="entry name" value="Mannitol_DH/Oxidoreductase"/>
</dbReference>
<protein>
    <recommendedName>
        <fullName evidence="3">Mannitol-1-phosphate 5-dehydrogenase</fullName>
        <ecNumber evidence="2">1.1.1.17</ecNumber>
    </recommendedName>
</protein>
<dbReference type="Proteomes" id="UP001199469">
    <property type="component" value="Unassembled WGS sequence"/>
</dbReference>
<accession>A0ABS8PBY9</accession>
<gene>
    <name evidence="9" type="ORF">LQ327_20030</name>
</gene>
<sequence length="506" mass="55462">MSADAAAQSATALNRATLSELEIPVPSYDRDTLRVGIVHIGVGGFHRAHQAMYLDRLFAAGRDQDWALCGVGVLDADRAMGEVLHRQDELYTLVEKHADGSRAPRVIGSMVEFLVGPDDPEAVLARMTDPAVRIVSLTVTEGGYHVNTATGEFDPSEAAVAHDIASPVDDAPTSAFGYLVEALRRRRADGNPPFTVMSCDNIAGNGDVAHRMITAFARLRDDALGTDLAAWIEREVPFPNSMVDRITPRTTDADRAELAERFGVDDGWPVVCEPFCQWVLEDTFVSGRPAFDEAGVQVVADVEPYELMKLRLLNASHQAIAYLGYLAGFRYAHEVCADDEFVRFVRGYMDDEATPTLLPVPGVDLDEYKSTLISRFANPEIRDTLARLAAESSDRIPPWLVPVIRKNLENGGEVERSALIVAAWARYAEGVDEDGAPIEVVDTGRAEDRIAAARRYPDEPLAFLEDRSLFGDLVDDERFTAAYRRHLDRLHTDGARAALQAVLAGA</sequence>
<dbReference type="InterPro" id="IPR013131">
    <property type="entry name" value="Mannitol_DH_N"/>
</dbReference>
<proteinExistence type="inferred from homology"/>
<dbReference type="RefSeq" id="WP_230736964.1">
    <property type="nucleotide sequence ID" value="NZ_JAJNDB010000004.1"/>
</dbReference>
<dbReference type="InterPro" id="IPR013118">
    <property type="entry name" value="Mannitol_DH_C"/>
</dbReference>
<evidence type="ECO:0000256" key="3">
    <source>
        <dbReference type="ARBA" id="ARBA00016219"/>
    </source>
</evidence>
<dbReference type="InterPro" id="IPR000669">
    <property type="entry name" value="Mannitol_DH"/>
</dbReference>
<reference evidence="9 10" key="1">
    <citation type="submission" date="2021-11" db="EMBL/GenBank/DDBJ databases">
        <title>Draft genome sequence of Actinomycetospora sp. SF1 isolated from the rhizosphere soil.</title>
        <authorList>
            <person name="Duangmal K."/>
            <person name="Chantavorakit T."/>
        </authorList>
    </citation>
    <scope>NUCLEOTIDE SEQUENCE [LARGE SCALE GENOMIC DNA]</scope>
    <source>
        <strain evidence="9 10">TBRC 5722</strain>
    </source>
</reference>
<dbReference type="SUPFAM" id="SSF51735">
    <property type="entry name" value="NAD(P)-binding Rossmann-fold domains"/>
    <property type="match status" value="1"/>
</dbReference>
<evidence type="ECO:0000256" key="6">
    <source>
        <dbReference type="ARBA" id="ARBA00048615"/>
    </source>
</evidence>
<feature type="domain" description="Mannitol dehydrogenase N-terminal" evidence="7">
    <location>
        <begin position="36"/>
        <end position="292"/>
    </location>
</feature>
<comment type="similarity">
    <text evidence="1">Belongs to the mannitol dehydrogenase family.</text>
</comment>
<dbReference type="SUPFAM" id="SSF48179">
    <property type="entry name" value="6-phosphogluconate dehydrogenase C-terminal domain-like"/>
    <property type="match status" value="1"/>
</dbReference>
<evidence type="ECO:0000313" key="9">
    <source>
        <dbReference type="EMBL" id="MCD2195664.1"/>
    </source>
</evidence>
<dbReference type="PANTHER" id="PTHR43362:SF1">
    <property type="entry name" value="MANNITOL DEHYDROGENASE 2-RELATED"/>
    <property type="match status" value="1"/>
</dbReference>
<evidence type="ECO:0000313" key="10">
    <source>
        <dbReference type="Proteomes" id="UP001199469"/>
    </source>
</evidence>
<evidence type="ECO:0000256" key="2">
    <source>
        <dbReference type="ARBA" id="ARBA00012939"/>
    </source>
</evidence>
<dbReference type="EMBL" id="JAJNDB010000004">
    <property type="protein sequence ID" value="MCD2195664.1"/>
    <property type="molecule type" value="Genomic_DNA"/>
</dbReference>
<evidence type="ECO:0000259" key="8">
    <source>
        <dbReference type="Pfam" id="PF08125"/>
    </source>
</evidence>
<dbReference type="PANTHER" id="PTHR43362">
    <property type="entry name" value="MANNITOL DEHYDROGENASE DSF1-RELATED"/>
    <property type="match status" value="1"/>
</dbReference>
<dbReference type="PROSITE" id="PS00974">
    <property type="entry name" value="MANNITOL_DHGENASE"/>
    <property type="match status" value="1"/>
</dbReference>
<keyword evidence="5" id="KW-0520">NAD</keyword>
<evidence type="ECO:0000256" key="4">
    <source>
        <dbReference type="ARBA" id="ARBA00023002"/>
    </source>
</evidence>
<dbReference type="InterPro" id="IPR036291">
    <property type="entry name" value="NAD(P)-bd_dom_sf"/>
</dbReference>
<dbReference type="EC" id="1.1.1.17" evidence="2"/>
<organism evidence="9 10">
    <name type="scientific">Actinomycetospora endophytica</name>
    <dbReference type="NCBI Taxonomy" id="2291215"/>
    <lineage>
        <taxon>Bacteria</taxon>
        <taxon>Bacillati</taxon>
        <taxon>Actinomycetota</taxon>
        <taxon>Actinomycetes</taxon>
        <taxon>Pseudonocardiales</taxon>
        <taxon>Pseudonocardiaceae</taxon>
        <taxon>Actinomycetospora</taxon>
    </lineage>
</organism>
<dbReference type="InterPro" id="IPR023027">
    <property type="entry name" value="Mannitol_DH_CS"/>
</dbReference>
<comment type="caution">
    <text evidence="9">The sequence shown here is derived from an EMBL/GenBank/DDBJ whole genome shotgun (WGS) entry which is preliminary data.</text>
</comment>
<comment type="catalytic activity">
    <reaction evidence="6">
        <text>D-mannitol 1-phosphate + NAD(+) = beta-D-fructose 6-phosphate + NADH + H(+)</text>
        <dbReference type="Rhea" id="RHEA:19661"/>
        <dbReference type="ChEBI" id="CHEBI:15378"/>
        <dbReference type="ChEBI" id="CHEBI:57540"/>
        <dbReference type="ChEBI" id="CHEBI:57634"/>
        <dbReference type="ChEBI" id="CHEBI:57945"/>
        <dbReference type="ChEBI" id="CHEBI:61381"/>
        <dbReference type="EC" id="1.1.1.17"/>
    </reaction>
</comment>
<dbReference type="PRINTS" id="PR00084">
    <property type="entry name" value="MTLDHDRGNASE"/>
</dbReference>
<name>A0ABS8PBY9_9PSEU</name>